<sequence>MERQRGSHIVLGHPDRTNKIVFPNHGSQEMKVGTLHAVLKSAGLHLGEKKRK</sequence>
<keyword evidence="4" id="KW-0255">Endonuclease</keyword>
<evidence type="ECO:0000313" key="8">
    <source>
        <dbReference type="EMBL" id="MBL0744389.1"/>
    </source>
</evidence>
<keyword evidence="2" id="KW-1277">Toxin-antitoxin system</keyword>
<reference evidence="8 9" key="1">
    <citation type="submission" date="2021-01" db="EMBL/GenBank/DDBJ databases">
        <title>Chryseolinea sp. Jin1 Genome sequencing and assembly.</title>
        <authorList>
            <person name="Kim I."/>
        </authorList>
    </citation>
    <scope>NUCLEOTIDE SEQUENCE [LARGE SCALE GENOMIC DNA]</scope>
    <source>
        <strain evidence="8 9">Jin1</strain>
    </source>
</reference>
<proteinExistence type="inferred from homology"/>
<evidence type="ECO:0000256" key="7">
    <source>
        <dbReference type="ARBA" id="ARBA00023016"/>
    </source>
</evidence>
<dbReference type="SUPFAM" id="SSF54786">
    <property type="entry name" value="YcfA/nrd intein domain"/>
    <property type="match status" value="1"/>
</dbReference>
<name>A0ABS1KY62_9BACT</name>
<dbReference type="Proteomes" id="UP000613030">
    <property type="component" value="Unassembled WGS sequence"/>
</dbReference>
<dbReference type="EMBL" id="JAERRB010000010">
    <property type="protein sequence ID" value="MBL0744389.1"/>
    <property type="molecule type" value="Genomic_DNA"/>
</dbReference>
<keyword evidence="3" id="KW-0540">Nuclease</keyword>
<evidence type="ECO:0000256" key="2">
    <source>
        <dbReference type="ARBA" id="ARBA00022649"/>
    </source>
</evidence>
<organism evidence="8 9">
    <name type="scientific">Chryseolinea lacunae</name>
    <dbReference type="NCBI Taxonomy" id="2801331"/>
    <lineage>
        <taxon>Bacteria</taxon>
        <taxon>Pseudomonadati</taxon>
        <taxon>Bacteroidota</taxon>
        <taxon>Cytophagia</taxon>
        <taxon>Cytophagales</taxon>
        <taxon>Fulvivirgaceae</taxon>
        <taxon>Chryseolinea</taxon>
    </lineage>
</organism>
<accession>A0ABS1KY62</accession>
<keyword evidence="5" id="KW-0378">Hydrolase</keyword>
<evidence type="ECO:0000256" key="6">
    <source>
        <dbReference type="ARBA" id="ARBA00022884"/>
    </source>
</evidence>
<keyword evidence="9" id="KW-1185">Reference proteome</keyword>
<keyword evidence="7" id="KW-0346">Stress response</keyword>
<gene>
    <name evidence="8" type="ORF">JI741_24360</name>
</gene>
<evidence type="ECO:0000256" key="4">
    <source>
        <dbReference type="ARBA" id="ARBA00022759"/>
    </source>
</evidence>
<dbReference type="InterPro" id="IPR038570">
    <property type="entry name" value="HicA_sf"/>
</dbReference>
<evidence type="ECO:0000256" key="3">
    <source>
        <dbReference type="ARBA" id="ARBA00022722"/>
    </source>
</evidence>
<keyword evidence="6" id="KW-0694">RNA-binding</keyword>
<dbReference type="Gene3D" id="3.30.920.30">
    <property type="entry name" value="Hypothetical protein"/>
    <property type="match status" value="1"/>
</dbReference>
<comment type="similarity">
    <text evidence="1">Belongs to the HicA mRNA interferase family.</text>
</comment>
<evidence type="ECO:0000313" key="9">
    <source>
        <dbReference type="Proteomes" id="UP000613030"/>
    </source>
</evidence>
<evidence type="ECO:0000256" key="5">
    <source>
        <dbReference type="ARBA" id="ARBA00022801"/>
    </source>
</evidence>
<protein>
    <submittedName>
        <fullName evidence="8">Type II toxin-antitoxin system HicA family toxin</fullName>
    </submittedName>
</protein>
<dbReference type="InterPro" id="IPR012933">
    <property type="entry name" value="HicA_mRNA_interferase"/>
</dbReference>
<evidence type="ECO:0000256" key="1">
    <source>
        <dbReference type="ARBA" id="ARBA00006620"/>
    </source>
</evidence>
<comment type="caution">
    <text evidence="8">The sequence shown here is derived from an EMBL/GenBank/DDBJ whole genome shotgun (WGS) entry which is preliminary data.</text>
</comment>
<dbReference type="Pfam" id="PF07927">
    <property type="entry name" value="HicA_toxin"/>
    <property type="match status" value="1"/>
</dbReference>